<evidence type="ECO:0000313" key="7">
    <source>
        <dbReference type="EMBL" id="ESN94030.1"/>
    </source>
</evidence>
<dbReference type="EMBL" id="AMQM01007125">
    <property type="status" value="NOT_ANNOTATED_CDS"/>
    <property type="molecule type" value="Genomic_DNA"/>
</dbReference>
<dbReference type="HOGENOM" id="CLU_1016641_0_0_1"/>
<evidence type="ECO:0000256" key="5">
    <source>
        <dbReference type="ARBA" id="ARBA00023157"/>
    </source>
</evidence>
<name>T1FFK0_HELRO</name>
<keyword evidence="5" id="KW-1015">Disulfide bond</keyword>
<dbReference type="OrthoDB" id="440755at2759"/>
<keyword evidence="4" id="KW-0732">Signal</keyword>
<reference evidence="7 9" key="2">
    <citation type="journal article" date="2013" name="Nature">
        <title>Insights into bilaterian evolution from three spiralian genomes.</title>
        <authorList>
            <person name="Simakov O."/>
            <person name="Marletaz F."/>
            <person name="Cho S.J."/>
            <person name="Edsinger-Gonzales E."/>
            <person name="Havlak P."/>
            <person name="Hellsten U."/>
            <person name="Kuo D.H."/>
            <person name="Larsson T."/>
            <person name="Lv J."/>
            <person name="Arendt D."/>
            <person name="Savage R."/>
            <person name="Osoegawa K."/>
            <person name="de Jong P."/>
            <person name="Grimwood J."/>
            <person name="Chapman J.A."/>
            <person name="Shapiro H."/>
            <person name="Aerts A."/>
            <person name="Otillar R.P."/>
            <person name="Terry A.Y."/>
            <person name="Boore J.L."/>
            <person name="Grigoriev I.V."/>
            <person name="Lindberg D.R."/>
            <person name="Seaver E.C."/>
            <person name="Weisblat D.A."/>
            <person name="Putnam N.H."/>
            <person name="Rokhsar D.S."/>
        </authorList>
    </citation>
    <scope>NUCLEOTIDE SEQUENCE</scope>
</reference>
<feature type="domain" description="ILEI/PANDER" evidence="6">
    <location>
        <begin position="166"/>
        <end position="254"/>
    </location>
</feature>
<dbReference type="CTD" id="20207599"/>
<evidence type="ECO:0000259" key="6">
    <source>
        <dbReference type="Pfam" id="PF15711"/>
    </source>
</evidence>
<dbReference type="EnsemblMetazoa" id="HelroT180187">
    <property type="protein sequence ID" value="HelroP180187"/>
    <property type="gene ID" value="HelroG180187"/>
</dbReference>
<reference evidence="8" key="3">
    <citation type="submission" date="2015-06" db="UniProtKB">
        <authorList>
            <consortium name="EnsemblMetazoa"/>
        </authorList>
    </citation>
    <scope>IDENTIFICATION</scope>
</reference>
<dbReference type="RefSeq" id="XP_009027777.1">
    <property type="nucleotide sequence ID" value="XM_009029529.1"/>
</dbReference>
<evidence type="ECO:0000313" key="9">
    <source>
        <dbReference type="Proteomes" id="UP000015101"/>
    </source>
</evidence>
<accession>T1FFK0</accession>
<keyword evidence="9" id="KW-1185">Reference proteome</keyword>
<reference evidence="9" key="1">
    <citation type="submission" date="2012-12" db="EMBL/GenBank/DDBJ databases">
        <authorList>
            <person name="Hellsten U."/>
            <person name="Grimwood J."/>
            <person name="Chapman J.A."/>
            <person name="Shapiro H."/>
            <person name="Aerts A."/>
            <person name="Otillar R.P."/>
            <person name="Terry A.Y."/>
            <person name="Boore J.L."/>
            <person name="Simakov O."/>
            <person name="Marletaz F."/>
            <person name="Cho S.-J."/>
            <person name="Edsinger-Gonzales E."/>
            <person name="Havlak P."/>
            <person name="Kuo D.-H."/>
            <person name="Larsson T."/>
            <person name="Lv J."/>
            <person name="Arendt D."/>
            <person name="Savage R."/>
            <person name="Osoegawa K."/>
            <person name="de Jong P."/>
            <person name="Lindberg D.R."/>
            <person name="Seaver E.C."/>
            <person name="Weisblat D.A."/>
            <person name="Putnam N.H."/>
            <person name="Grigoriev I.V."/>
            <person name="Rokhsar D.S."/>
        </authorList>
    </citation>
    <scope>NUCLEOTIDE SEQUENCE</scope>
</reference>
<keyword evidence="3" id="KW-0964">Secreted</keyword>
<evidence type="ECO:0000256" key="2">
    <source>
        <dbReference type="ARBA" id="ARBA00010905"/>
    </source>
</evidence>
<evidence type="ECO:0000313" key="8">
    <source>
        <dbReference type="EnsemblMetazoa" id="HelroP180187"/>
    </source>
</evidence>
<dbReference type="InterPro" id="IPR039477">
    <property type="entry name" value="ILEI/PANDER_dom"/>
</dbReference>
<dbReference type="GeneID" id="20207599"/>
<dbReference type="Pfam" id="PF15711">
    <property type="entry name" value="ILEI"/>
    <property type="match status" value="1"/>
</dbReference>
<proteinExistence type="inferred from homology"/>
<organism evidence="8 9">
    <name type="scientific">Helobdella robusta</name>
    <name type="common">Californian leech</name>
    <dbReference type="NCBI Taxonomy" id="6412"/>
    <lineage>
        <taxon>Eukaryota</taxon>
        <taxon>Metazoa</taxon>
        <taxon>Spiralia</taxon>
        <taxon>Lophotrochozoa</taxon>
        <taxon>Annelida</taxon>
        <taxon>Clitellata</taxon>
        <taxon>Hirudinea</taxon>
        <taxon>Rhynchobdellida</taxon>
        <taxon>Glossiphoniidae</taxon>
        <taxon>Helobdella</taxon>
    </lineage>
</organism>
<comment type="similarity">
    <text evidence="2">Belongs to the FAM3 family.</text>
</comment>
<dbReference type="KEGG" id="hro:HELRODRAFT_180187"/>
<comment type="subcellular location">
    <subcellularLocation>
        <location evidence="1">Secreted</location>
    </subcellularLocation>
</comment>
<gene>
    <name evidence="8" type="primary">20207599</name>
    <name evidence="7" type="ORF">HELRODRAFT_180187</name>
</gene>
<evidence type="ECO:0000256" key="3">
    <source>
        <dbReference type="ARBA" id="ARBA00022525"/>
    </source>
</evidence>
<dbReference type="AlphaFoldDB" id="T1FFK0"/>
<dbReference type="InParanoid" id="T1FFK0"/>
<dbReference type="Proteomes" id="UP000015101">
    <property type="component" value="Unassembled WGS sequence"/>
</dbReference>
<evidence type="ECO:0000256" key="4">
    <source>
        <dbReference type="ARBA" id="ARBA00022729"/>
    </source>
</evidence>
<dbReference type="GO" id="GO:0005615">
    <property type="term" value="C:extracellular space"/>
    <property type="evidence" value="ECO:0000318"/>
    <property type="project" value="GO_Central"/>
</dbReference>
<protein>
    <recommendedName>
        <fullName evidence="6">ILEI/PANDER domain-containing protein</fullName>
    </recommendedName>
</protein>
<evidence type="ECO:0000256" key="1">
    <source>
        <dbReference type="ARBA" id="ARBA00004613"/>
    </source>
</evidence>
<dbReference type="EMBL" id="KB097572">
    <property type="protein sequence ID" value="ESN94030.1"/>
    <property type="molecule type" value="Genomic_DNA"/>
</dbReference>
<sequence>MFPSTSFMIYFLHFTASPFSAYISPSSNRIYYKLMWRTSLLCSNSSEKTLEFNKSVATVQLIDDKTHVGKCALKCQTSSKFCFAFQVNVMNSAYAGRCNVFCYHFADMPDAIFRNLYDNCSLYLGAKPIYMNVSSWGFNDLNRNSPGSNAVEILWKDNYYSSVGTRGVFAYKLNMEDHTLYDSQYFAYYTITSDAARMKNYLQSAPNGTVVIGRTGDEPYSNIALVAAYLKSVNLDVSSLAYRGKWLFVWQQGAPEKTQSFIDSGKFVLSKQFLLCNIGCMMFPSCC</sequence>
<dbReference type="PANTHER" id="PTHR14592">
    <property type="entry name" value="UNCHARACTERIZED FAM3"/>
    <property type="match status" value="1"/>
</dbReference>
<dbReference type="InterPro" id="IPR039220">
    <property type="entry name" value="FAM3"/>
</dbReference>